<name>A0A0E9PN14_ANGAN</name>
<reference evidence="1" key="1">
    <citation type="submission" date="2014-11" db="EMBL/GenBank/DDBJ databases">
        <authorList>
            <person name="Amaro Gonzalez C."/>
        </authorList>
    </citation>
    <scope>NUCLEOTIDE SEQUENCE</scope>
</reference>
<proteinExistence type="predicted"/>
<evidence type="ECO:0000313" key="1">
    <source>
        <dbReference type="EMBL" id="JAH05884.1"/>
    </source>
</evidence>
<protein>
    <submittedName>
        <fullName evidence="1">Uncharacterized protein</fullName>
    </submittedName>
</protein>
<sequence length="59" mass="7148">MEMTLPLKYSHGFMDSQFQVIQGQIILYHYLPDHLRNCFVLHVRSINYLIKNHQIVYQL</sequence>
<reference evidence="1" key="2">
    <citation type="journal article" date="2015" name="Fish Shellfish Immunol.">
        <title>Early steps in the European eel (Anguilla anguilla)-Vibrio vulnificus interaction in the gills: Role of the RtxA13 toxin.</title>
        <authorList>
            <person name="Callol A."/>
            <person name="Pajuelo D."/>
            <person name="Ebbesson L."/>
            <person name="Teles M."/>
            <person name="MacKenzie S."/>
            <person name="Amaro C."/>
        </authorList>
    </citation>
    <scope>NUCLEOTIDE SEQUENCE</scope>
</reference>
<dbReference type="AlphaFoldDB" id="A0A0E9PN14"/>
<organism evidence="1">
    <name type="scientific">Anguilla anguilla</name>
    <name type="common">European freshwater eel</name>
    <name type="synonym">Muraena anguilla</name>
    <dbReference type="NCBI Taxonomy" id="7936"/>
    <lineage>
        <taxon>Eukaryota</taxon>
        <taxon>Metazoa</taxon>
        <taxon>Chordata</taxon>
        <taxon>Craniata</taxon>
        <taxon>Vertebrata</taxon>
        <taxon>Euteleostomi</taxon>
        <taxon>Actinopterygii</taxon>
        <taxon>Neopterygii</taxon>
        <taxon>Teleostei</taxon>
        <taxon>Anguilliformes</taxon>
        <taxon>Anguillidae</taxon>
        <taxon>Anguilla</taxon>
    </lineage>
</organism>
<accession>A0A0E9PN14</accession>
<dbReference type="EMBL" id="GBXM01102693">
    <property type="protein sequence ID" value="JAH05884.1"/>
    <property type="molecule type" value="Transcribed_RNA"/>
</dbReference>